<dbReference type="OrthoDB" id="4265398at2"/>
<sequence>MFFPNFPIVDIAATREFWTSLGYSFNPDYSAEDVACLVFTDEVAVMLHEPSSFARFLPEGSAPADPRATTIGMFAFDLASREAVDELFERVVAAGGSAARPTEDLGFMYTRSFRDLDGIVWEPFFMDTSAYPGPDAG</sequence>
<accession>A0A3N2DCW2</accession>
<proteinExistence type="predicted"/>
<dbReference type="PANTHER" id="PTHR36503">
    <property type="entry name" value="BLR2520 PROTEIN"/>
    <property type="match status" value="1"/>
</dbReference>
<dbReference type="SUPFAM" id="SSF54593">
    <property type="entry name" value="Glyoxalase/Bleomycin resistance protein/Dihydroxybiphenyl dioxygenase"/>
    <property type="match status" value="1"/>
</dbReference>
<organism evidence="2 3">
    <name type="scientific">Salana multivorans</name>
    <dbReference type="NCBI Taxonomy" id="120377"/>
    <lineage>
        <taxon>Bacteria</taxon>
        <taxon>Bacillati</taxon>
        <taxon>Actinomycetota</taxon>
        <taxon>Actinomycetes</taxon>
        <taxon>Micrococcales</taxon>
        <taxon>Beutenbergiaceae</taxon>
        <taxon>Salana</taxon>
    </lineage>
</organism>
<protein>
    <recommendedName>
        <fullName evidence="1">VOC domain-containing protein</fullName>
    </recommendedName>
</protein>
<dbReference type="InterPro" id="IPR037523">
    <property type="entry name" value="VOC_core"/>
</dbReference>
<feature type="domain" description="VOC" evidence="1">
    <location>
        <begin position="1"/>
        <end position="126"/>
    </location>
</feature>
<keyword evidence="3" id="KW-1185">Reference proteome</keyword>
<dbReference type="InterPro" id="IPR029068">
    <property type="entry name" value="Glyas_Bleomycin-R_OHBP_Dase"/>
</dbReference>
<dbReference type="InterPro" id="IPR004360">
    <property type="entry name" value="Glyas_Fos-R_dOase_dom"/>
</dbReference>
<dbReference type="Pfam" id="PF00903">
    <property type="entry name" value="Glyoxalase"/>
    <property type="match status" value="1"/>
</dbReference>
<dbReference type="Gene3D" id="3.10.180.10">
    <property type="entry name" value="2,3-Dihydroxybiphenyl 1,2-Dioxygenase, domain 1"/>
    <property type="match status" value="1"/>
</dbReference>
<dbReference type="PROSITE" id="PS51819">
    <property type="entry name" value="VOC"/>
    <property type="match status" value="1"/>
</dbReference>
<reference evidence="2 3" key="1">
    <citation type="submission" date="2018-11" db="EMBL/GenBank/DDBJ databases">
        <title>Sequencing the genomes of 1000 actinobacteria strains.</title>
        <authorList>
            <person name="Klenk H.-P."/>
        </authorList>
    </citation>
    <scope>NUCLEOTIDE SEQUENCE [LARGE SCALE GENOMIC DNA]</scope>
    <source>
        <strain evidence="2 3">DSM 13521</strain>
    </source>
</reference>
<evidence type="ECO:0000313" key="3">
    <source>
        <dbReference type="Proteomes" id="UP000275356"/>
    </source>
</evidence>
<dbReference type="PANTHER" id="PTHR36503:SF2">
    <property type="entry name" value="BLR2408 PROTEIN"/>
    <property type="match status" value="1"/>
</dbReference>
<name>A0A3N2DCW2_9MICO</name>
<dbReference type="Proteomes" id="UP000275356">
    <property type="component" value="Unassembled WGS sequence"/>
</dbReference>
<dbReference type="RefSeq" id="WP_123739346.1">
    <property type="nucleotide sequence ID" value="NZ_RKHQ01000001.1"/>
</dbReference>
<evidence type="ECO:0000259" key="1">
    <source>
        <dbReference type="PROSITE" id="PS51819"/>
    </source>
</evidence>
<gene>
    <name evidence="2" type="ORF">EDD28_1871</name>
</gene>
<evidence type="ECO:0000313" key="2">
    <source>
        <dbReference type="EMBL" id="ROR97274.1"/>
    </source>
</evidence>
<dbReference type="EMBL" id="RKHQ01000001">
    <property type="protein sequence ID" value="ROR97274.1"/>
    <property type="molecule type" value="Genomic_DNA"/>
</dbReference>
<dbReference type="AlphaFoldDB" id="A0A3N2DCW2"/>
<comment type="caution">
    <text evidence="2">The sequence shown here is derived from an EMBL/GenBank/DDBJ whole genome shotgun (WGS) entry which is preliminary data.</text>
</comment>